<organism evidence="1 2">
    <name type="scientific">Corynebacterium lowii</name>
    <dbReference type="NCBI Taxonomy" id="1544413"/>
    <lineage>
        <taxon>Bacteria</taxon>
        <taxon>Bacillati</taxon>
        <taxon>Actinomycetota</taxon>
        <taxon>Actinomycetes</taxon>
        <taxon>Mycobacteriales</taxon>
        <taxon>Corynebacteriaceae</taxon>
        <taxon>Corynebacterium</taxon>
    </lineage>
</organism>
<dbReference type="Proteomes" id="UP000050488">
    <property type="component" value="Unassembled WGS sequence"/>
</dbReference>
<dbReference type="EMBL" id="LKEV01000006">
    <property type="protein sequence ID" value="KQB85722.1"/>
    <property type="molecule type" value="Genomic_DNA"/>
</dbReference>
<proteinExistence type="predicted"/>
<dbReference type="Pfam" id="PF04237">
    <property type="entry name" value="YjbR"/>
    <property type="match status" value="1"/>
</dbReference>
<dbReference type="InterPro" id="IPR007351">
    <property type="entry name" value="YjbR"/>
</dbReference>
<reference evidence="1 2" key="1">
    <citation type="submission" date="2015-10" db="EMBL/GenBank/DDBJ databases">
        <title>Corynebacteirum lowii and Corynebacterium oculi species nova, derived from human clinical disease and and emended description of Corynebacterium mastiditis.</title>
        <authorList>
            <person name="Bernard K."/>
            <person name="Pacheco A.L."/>
            <person name="Mcdougall C."/>
            <person name="Burtx T."/>
            <person name="Weibe D."/>
            <person name="Tyler S."/>
            <person name="Olson A.B."/>
            <person name="Cnockaert M."/>
            <person name="Eguchi H."/>
            <person name="Kuwahara T."/>
            <person name="Nakayama-Imaohji H."/>
            <person name="Boudewijins M."/>
            <person name="Van Hoecke F."/>
            <person name="Bernier A.-M."/>
            <person name="Vandamme P."/>
        </authorList>
    </citation>
    <scope>NUCLEOTIDE SEQUENCE [LARGE SCALE GENOMIC DNA]</scope>
    <source>
        <strain evidence="1 2">NML 130206</strain>
    </source>
</reference>
<dbReference type="Gene3D" id="3.90.1150.30">
    <property type="match status" value="1"/>
</dbReference>
<gene>
    <name evidence="1" type="ORF">Clow_01855</name>
</gene>
<sequence length="124" mass="13797">MQRADIIQHIAQKYGVEPEYLWPKKHPGYAVFRCPSNGKWFGMLMDIPGGKIGLGGVSGAERTDILVLKNDPDVVALLLCKEGYVPAYHMNKEHWFSILLGDVVPGEEIRALIADSADMVCTRK</sequence>
<evidence type="ECO:0008006" key="3">
    <source>
        <dbReference type="Google" id="ProtNLM"/>
    </source>
</evidence>
<accession>A0A0N8W051</accession>
<dbReference type="STRING" id="1544413.Clow_01855"/>
<dbReference type="PANTHER" id="PTHR35145">
    <property type="entry name" value="CYTOPLASMIC PROTEIN-RELATED"/>
    <property type="match status" value="1"/>
</dbReference>
<dbReference type="PANTHER" id="PTHR35145:SF1">
    <property type="entry name" value="CYTOPLASMIC PROTEIN"/>
    <property type="match status" value="1"/>
</dbReference>
<evidence type="ECO:0000313" key="1">
    <source>
        <dbReference type="EMBL" id="KQB85722.1"/>
    </source>
</evidence>
<dbReference type="InterPro" id="IPR058532">
    <property type="entry name" value="YjbR/MT2646/Rv2570-like"/>
</dbReference>
<evidence type="ECO:0000313" key="2">
    <source>
        <dbReference type="Proteomes" id="UP000050488"/>
    </source>
</evidence>
<dbReference type="AlphaFoldDB" id="A0A0N8W051"/>
<protein>
    <recommendedName>
        <fullName evidence="3">MmcQ/YjbR family DNA-binding protein</fullName>
    </recommendedName>
</protein>
<keyword evidence="2" id="KW-1185">Reference proteome</keyword>
<dbReference type="PATRIC" id="fig|1544413.3.peg.1859"/>
<comment type="caution">
    <text evidence="1">The sequence shown here is derived from an EMBL/GenBank/DDBJ whole genome shotgun (WGS) entry which is preliminary data.</text>
</comment>
<dbReference type="SUPFAM" id="SSF142906">
    <property type="entry name" value="YjbR-like"/>
    <property type="match status" value="1"/>
</dbReference>
<dbReference type="RefSeq" id="WP_055178449.1">
    <property type="nucleotide sequence ID" value="NZ_JAUSQY010000001.1"/>
</dbReference>
<name>A0A0N8W051_9CORY</name>
<dbReference type="InterPro" id="IPR038056">
    <property type="entry name" value="YjbR-like_sf"/>
</dbReference>